<dbReference type="PANTHER" id="PTHR10183">
    <property type="entry name" value="CALPAIN"/>
    <property type="match status" value="1"/>
</dbReference>
<dbReference type="Proteomes" id="UP001175000">
    <property type="component" value="Unassembled WGS sequence"/>
</dbReference>
<feature type="compositionally biased region" description="Pro residues" evidence="7">
    <location>
        <begin position="1090"/>
        <end position="1099"/>
    </location>
</feature>
<dbReference type="InterPro" id="IPR001300">
    <property type="entry name" value="Peptidase_C2_calpain_cat"/>
</dbReference>
<feature type="compositionally biased region" description="Basic and acidic residues" evidence="7">
    <location>
        <begin position="1045"/>
        <end position="1061"/>
    </location>
</feature>
<feature type="active site" evidence="5 6">
    <location>
        <position position="224"/>
    </location>
</feature>
<accession>A0AA40BUK2</accession>
<dbReference type="Pfam" id="PF00648">
    <property type="entry name" value="Peptidase_C2"/>
    <property type="match status" value="2"/>
</dbReference>
<evidence type="ECO:0000313" key="9">
    <source>
        <dbReference type="EMBL" id="KAK0614211.1"/>
    </source>
</evidence>
<dbReference type="PANTHER" id="PTHR10183:SF379">
    <property type="entry name" value="CALPAIN-5"/>
    <property type="match status" value="1"/>
</dbReference>
<evidence type="ECO:0000256" key="7">
    <source>
        <dbReference type="SAM" id="MobiDB-lite"/>
    </source>
</evidence>
<dbReference type="EMBL" id="JAULSU010000006">
    <property type="protein sequence ID" value="KAK0614211.1"/>
    <property type="molecule type" value="Genomic_DNA"/>
</dbReference>
<proteinExistence type="inferred from homology"/>
<feature type="region of interest" description="Disordered" evidence="7">
    <location>
        <begin position="1149"/>
        <end position="1196"/>
    </location>
</feature>
<sequence>MSSSSSSSEAGPSGRRLVAEMPVYLSQANRDRQKAPQKKIDEFWKKFTTKAPGKATTLLPKNELASRLARRAAAVHPSHPAQASFAEAAALCHSKVTKIIEECRRVNQKYRDPHFDLEFDLKTGKRDCLESLDNTKEESSSDDSDSDSSRSASSRRHRRRRRHRDAGDGAVAGDEGVRRPHGRTPGSRFAPKSVKRVGEIFDDPKFYIDGPTANDVRQGRDGDCWLMAALCTLSNKPGLVEKLCVHHDPDVGVYGFVFHRDGEWFSEIIDDKLYLTKPDYDEAVSDRLNIERLLWDDGRERPDSEEIYRKTYQSNSGALYFAQCENPNETWLPLLEKAYAKAHGDYAAIEGGFTGEGIEDLTGGVTSELFTTDILDKESFWKNELMQVNKTFLFGCSTGLWGRGWGDRKGIVEQHAYSVMRAVEMDGERLLLLKNPWGKSEWKGPWSDGSKEWTPEWLRKLDHRFGDDGAFWISYKELLRKYQNFDRTRLFGPDWKVTSIWTTLSVPWTIEYHDTKFSFSLTKPGPVVIVLSQLDDRYFRGLEGQYEFSLAFRVHKAGQDDYLVRTQGSYRMRRSVNAELNLEAGEYLVLVKIDALRYDDTMPPEDVMRKNARSRREKLLRIGLAYDLAHAKAKITETDEEKAAREAYDKRKKEKMRDRLRKAIMKDRERAHYFDQKRITAQRRKVQRANERQKAKAEKREAEARKREEERHRAEVEEAERREAEYKAQAERKMAEGGKGADANDGRKEGEAGEPNIESEESQQTEKPELVITGRHSSIDAPEPETSTDAGEHTPPTSASGTTRSEASTGDDKTPTARGPRSEAGLAEARTLESQSSFHTSLETLPENVEPATAATSVEKDAGVSEPVSTDTPEAIQPDEPISALKNNSEVNIECEERPTSAGKPEEDEAKPPLHPEIEGKVRAIVDTLESWEPFKEELKALLNDQPLRTRARDRDDDRHDRHRSPNPYLYPDADFDHHRDRDESRPRSAQTHTHHRHHHSQQEQYHPPHQDHGPPPPPPQQYRHSGRMPPMMGRFPPPPPPPPRGDRSDVDSLHSPDHDIASVASISDLSERELDYVFEERLRIDSLPNPRPNAPPPMIGRHQQHEDDSEKDPWNAVAVVGLRVYYRFAEGDEDKEIVKLRVIRPNLYELDEEEGEEGAKKKEGEDGKEKKEELGEEEAKVLDLDDSAKDATVIG</sequence>
<keyword evidence="3 6" id="KW-0378">Hydrolase</keyword>
<dbReference type="PROSITE" id="PS50203">
    <property type="entry name" value="CALPAIN_CAT"/>
    <property type="match status" value="1"/>
</dbReference>
<dbReference type="Gene3D" id="3.90.70.10">
    <property type="entry name" value="Cysteine proteinases"/>
    <property type="match status" value="1"/>
</dbReference>
<evidence type="ECO:0000259" key="8">
    <source>
        <dbReference type="PROSITE" id="PS50203"/>
    </source>
</evidence>
<evidence type="ECO:0000256" key="3">
    <source>
        <dbReference type="ARBA" id="ARBA00022801"/>
    </source>
</evidence>
<feature type="region of interest" description="Disordered" evidence="7">
    <location>
        <begin position="132"/>
        <end position="194"/>
    </location>
</feature>
<keyword evidence="10" id="KW-1185">Reference proteome</keyword>
<feature type="region of interest" description="Disordered" evidence="7">
    <location>
        <begin position="1"/>
        <end position="37"/>
    </location>
</feature>
<dbReference type="FunFam" id="3.90.70.10:FF:000072">
    <property type="entry name" value="Cysteine proteinase"/>
    <property type="match status" value="1"/>
</dbReference>
<feature type="compositionally biased region" description="Basic and acidic residues" evidence="7">
    <location>
        <begin position="742"/>
        <end position="751"/>
    </location>
</feature>
<feature type="compositionally biased region" description="Basic and acidic residues" evidence="7">
    <location>
        <begin position="669"/>
        <end position="678"/>
    </location>
</feature>
<feature type="compositionally biased region" description="Basic and acidic residues" evidence="7">
    <location>
        <begin position="1104"/>
        <end position="1114"/>
    </location>
</feature>
<feature type="compositionally biased region" description="Basic and acidic residues" evidence="7">
    <location>
        <begin position="910"/>
        <end position="920"/>
    </location>
</feature>
<evidence type="ECO:0000256" key="2">
    <source>
        <dbReference type="ARBA" id="ARBA00022670"/>
    </source>
</evidence>
<feature type="compositionally biased region" description="Basic and acidic residues" evidence="7">
    <location>
        <begin position="975"/>
        <end position="987"/>
    </location>
</feature>
<comment type="similarity">
    <text evidence="1">Belongs to the peptidase C2 family.</text>
</comment>
<feature type="region of interest" description="Disordered" evidence="7">
    <location>
        <begin position="1086"/>
        <end position="1114"/>
    </location>
</feature>
<gene>
    <name evidence="9" type="ORF">B0T14DRAFT_570167</name>
</gene>
<feature type="region of interest" description="Disordered" evidence="7">
    <location>
        <begin position="669"/>
        <end position="920"/>
    </location>
</feature>
<protein>
    <recommendedName>
        <fullName evidence="8">Calpain catalytic domain-containing protein</fullName>
    </recommendedName>
</protein>
<keyword evidence="4 6" id="KW-0788">Thiol protease</keyword>
<feature type="domain" description="Calpain catalytic" evidence="8">
    <location>
        <begin position="195"/>
        <end position="491"/>
    </location>
</feature>
<evidence type="ECO:0000256" key="6">
    <source>
        <dbReference type="PROSITE-ProRule" id="PRU00239"/>
    </source>
</evidence>
<dbReference type="SMART" id="SM00230">
    <property type="entry name" value="CysPc"/>
    <property type="match status" value="1"/>
</dbReference>
<dbReference type="SUPFAM" id="SSF54001">
    <property type="entry name" value="Cysteine proteinases"/>
    <property type="match status" value="1"/>
</dbReference>
<dbReference type="GO" id="GO:0004198">
    <property type="term" value="F:calcium-dependent cysteine-type endopeptidase activity"/>
    <property type="evidence" value="ECO:0007669"/>
    <property type="project" value="InterPro"/>
</dbReference>
<evidence type="ECO:0000313" key="10">
    <source>
        <dbReference type="Proteomes" id="UP001175000"/>
    </source>
</evidence>
<dbReference type="InterPro" id="IPR038765">
    <property type="entry name" value="Papain-like_cys_pep_sf"/>
</dbReference>
<comment type="caution">
    <text evidence="9">The sequence shown here is derived from an EMBL/GenBank/DDBJ whole genome shotgun (WGS) entry which is preliminary data.</text>
</comment>
<evidence type="ECO:0000256" key="1">
    <source>
        <dbReference type="ARBA" id="ARBA00007623"/>
    </source>
</evidence>
<feature type="compositionally biased region" description="Basic and acidic residues" evidence="7">
    <location>
        <begin position="688"/>
        <end position="736"/>
    </location>
</feature>
<evidence type="ECO:0000256" key="4">
    <source>
        <dbReference type="ARBA" id="ARBA00022807"/>
    </source>
</evidence>
<dbReference type="CDD" id="cd00044">
    <property type="entry name" value="CysPc"/>
    <property type="match status" value="1"/>
</dbReference>
<feature type="active site" evidence="5 6">
    <location>
        <position position="435"/>
    </location>
</feature>
<feature type="compositionally biased region" description="Basic residues" evidence="7">
    <location>
        <begin position="153"/>
        <end position="164"/>
    </location>
</feature>
<organism evidence="9 10">
    <name type="scientific">Immersiella caudata</name>
    <dbReference type="NCBI Taxonomy" id="314043"/>
    <lineage>
        <taxon>Eukaryota</taxon>
        <taxon>Fungi</taxon>
        <taxon>Dikarya</taxon>
        <taxon>Ascomycota</taxon>
        <taxon>Pezizomycotina</taxon>
        <taxon>Sordariomycetes</taxon>
        <taxon>Sordariomycetidae</taxon>
        <taxon>Sordariales</taxon>
        <taxon>Lasiosphaeriaceae</taxon>
        <taxon>Immersiella</taxon>
    </lineage>
</organism>
<keyword evidence="2 6" id="KW-0645">Protease</keyword>
<name>A0AA40BUK2_9PEZI</name>
<feature type="active site" evidence="5 6">
    <location>
        <position position="415"/>
    </location>
</feature>
<feature type="compositionally biased region" description="Basic and acidic residues" evidence="7">
    <location>
        <begin position="1158"/>
        <end position="1190"/>
    </location>
</feature>
<feature type="region of interest" description="Disordered" evidence="7">
    <location>
        <begin position="940"/>
        <end position="1067"/>
    </location>
</feature>
<evidence type="ECO:0000256" key="5">
    <source>
        <dbReference type="PIRSR" id="PIRSR622684-1"/>
    </source>
</evidence>
<feature type="compositionally biased region" description="Basic and acidic residues" evidence="7">
    <location>
        <begin position="951"/>
        <end position="960"/>
    </location>
</feature>
<dbReference type="GO" id="GO:0006508">
    <property type="term" value="P:proteolysis"/>
    <property type="evidence" value="ECO:0007669"/>
    <property type="project" value="UniProtKB-KW"/>
</dbReference>
<dbReference type="InterPro" id="IPR022684">
    <property type="entry name" value="Calpain_cysteine_protease"/>
</dbReference>
<feature type="compositionally biased region" description="Polar residues" evidence="7">
    <location>
        <begin position="832"/>
        <end position="843"/>
    </location>
</feature>
<dbReference type="AlphaFoldDB" id="A0AA40BUK2"/>
<feature type="compositionally biased region" description="Polar residues" evidence="7">
    <location>
        <begin position="785"/>
        <end position="808"/>
    </location>
</feature>
<reference evidence="9" key="1">
    <citation type="submission" date="2023-06" db="EMBL/GenBank/DDBJ databases">
        <title>Genome-scale phylogeny and comparative genomics of the fungal order Sordariales.</title>
        <authorList>
            <consortium name="Lawrence Berkeley National Laboratory"/>
            <person name="Hensen N."/>
            <person name="Bonometti L."/>
            <person name="Westerberg I."/>
            <person name="Brannstrom I.O."/>
            <person name="Guillou S."/>
            <person name="Cros-Aarteil S."/>
            <person name="Calhoun S."/>
            <person name="Haridas S."/>
            <person name="Kuo A."/>
            <person name="Mondo S."/>
            <person name="Pangilinan J."/>
            <person name="Riley R."/>
            <person name="Labutti K."/>
            <person name="Andreopoulos B."/>
            <person name="Lipzen A."/>
            <person name="Chen C."/>
            <person name="Yanf M."/>
            <person name="Daum C."/>
            <person name="Ng V."/>
            <person name="Clum A."/>
            <person name="Steindorff A."/>
            <person name="Ohm R."/>
            <person name="Martin F."/>
            <person name="Silar P."/>
            <person name="Natvig D."/>
            <person name="Lalanne C."/>
            <person name="Gautier V."/>
            <person name="Ament-Velasquez S.L."/>
            <person name="Kruys A."/>
            <person name="Hutchinson M.I."/>
            <person name="Powell A.J."/>
            <person name="Barry K."/>
            <person name="Miller A.N."/>
            <person name="Grigoriev I.V."/>
            <person name="Debuchy R."/>
            <person name="Gladieux P."/>
            <person name="Thoren M.H."/>
            <person name="Johannesson H."/>
        </authorList>
    </citation>
    <scope>NUCLEOTIDE SEQUENCE</scope>
    <source>
        <strain evidence="9">CBS 606.72</strain>
    </source>
</reference>